<feature type="non-terminal residue" evidence="1">
    <location>
        <position position="300"/>
    </location>
</feature>
<protein>
    <submittedName>
        <fullName evidence="1">Uncharacterized protein</fullName>
    </submittedName>
</protein>
<sequence>MSCQPLSFRQRLNGYMGGQSSATLGYPPEAEVQMPYAYPPVGRHGSRQGPKPVPPHAQYAAMGDGHQQAGQQMYYPPRRDQYSVGPSQASSALGRRHSHSDIGLAPSQISAPPQESQWRGVPNSFAMKAKDCFKALEVNDIVPLTTTLSAAIYHHYKNRNASELVPYRHPHWMNYVYKAMMVYSAFRFAKNRGLIGSSKSRNQQQHQHQQQPAATRSTYGKRGLADAVQAPGTSHHRGARPPVSAAAAAEVRRLFGSAAMDPGNAIDEYDMRWAVSRAVARRHYYDVYHSESGVRAAGPE</sequence>
<comment type="caution">
    <text evidence="1">The sequence shown here is derived from an EMBL/GenBank/DDBJ whole genome shotgun (WGS) entry which is preliminary data.</text>
</comment>
<accession>A0ACC1L1Q4</accession>
<dbReference type="EMBL" id="JANBUN010001279">
    <property type="protein sequence ID" value="KAJ2798828.1"/>
    <property type="molecule type" value="Genomic_DNA"/>
</dbReference>
<organism evidence="1 2">
    <name type="scientific">Coemansia helicoidea</name>
    <dbReference type="NCBI Taxonomy" id="1286919"/>
    <lineage>
        <taxon>Eukaryota</taxon>
        <taxon>Fungi</taxon>
        <taxon>Fungi incertae sedis</taxon>
        <taxon>Zoopagomycota</taxon>
        <taxon>Kickxellomycotina</taxon>
        <taxon>Kickxellomycetes</taxon>
        <taxon>Kickxellales</taxon>
        <taxon>Kickxellaceae</taxon>
        <taxon>Coemansia</taxon>
    </lineage>
</organism>
<name>A0ACC1L1Q4_9FUNG</name>
<keyword evidence="2" id="KW-1185">Reference proteome</keyword>
<reference evidence="1" key="1">
    <citation type="submission" date="2022-07" db="EMBL/GenBank/DDBJ databases">
        <title>Phylogenomic reconstructions and comparative analyses of Kickxellomycotina fungi.</title>
        <authorList>
            <person name="Reynolds N.K."/>
            <person name="Stajich J.E."/>
            <person name="Barry K."/>
            <person name="Grigoriev I.V."/>
            <person name="Crous P."/>
            <person name="Smith M.E."/>
        </authorList>
    </citation>
    <scope>NUCLEOTIDE SEQUENCE</scope>
    <source>
        <strain evidence="1">BCRC 34780</strain>
    </source>
</reference>
<dbReference type="Proteomes" id="UP001140087">
    <property type="component" value="Unassembled WGS sequence"/>
</dbReference>
<evidence type="ECO:0000313" key="2">
    <source>
        <dbReference type="Proteomes" id="UP001140087"/>
    </source>
</evidence>
<proteinExistence type="predicted"/>
<evidence type="ECO:0000313" key="1">
    <source>
        <dbReference type="EMBL" id="KAJ2798828.1"/>
    </source>
</evidence>
<gene>
    <name evidence="1" type="ORF">H4R21_003776</name>
</gene>